<dbReference type="InterPro" id="IPR043519">
    <property type="entry name" value="NT_sf"/>
</dbReference>
<organism evidence="1 2">
    <name type="scientific">Adonisia turfae CCMR0082</name>
    <dbReference type="NCBI Taxonomy" id="2304604"/>
    <lineage>
        <taxon>Bacteria</taxon>
        <taxon>Bacillati</taxon>
        <taxon>Cyanobacteriota</taxon>
        <taxon>Adonisia</taxon>
        <taxon>Adonisia turfae</taxon>
    </lineage>
</organism>
<dbReference type="RefSeq" id="WP_163661909.1">
    <property type="nucleotide sequence ID" value="NZ_QZCE01000002.1"/>
</dbReference>
<evidence type="ECO:0000313" key="1">
    <source>
        <dbReference type="EMBL" id="NEZ62904.1"/>
    </source>
</evidence>
<dbReference type="SUPFAM" id="SSF81301">
    <property type="entry name" value="Nucleotidyltransferase"/>
    <property type="match status" value="1"/>
</dbReference>
<dbReference type="Gene3D" id="3.30.460.10">
    <property type="entry name" value="Beta Polymerase, domain 2"/>
    <property type="match status" value="1"/>
</dbReference>
<dbReference type="Proteomes" id="UP000473574">
    <property type="component" value="Unassembled WGS sequence"/>
</dbReference>
<reference evidence="1 2" key="1">
    <citation type="journal article" date="2020" name="Microb. Ecol.">
        <title>Ecogenomics of the Marine Benthic Filamentous Cyanobacterium Adonisia.</title>
        <authorList>
            <person name="Walter J.M."/>
            <person name="Coutinho F.H."/>
            <person name="Leomil L."/>
            <person name="Hargreaves P.I."/>
            <person name="Campeao M.E."/>
            <person name="Vieira V.V."/>
            <person name="Silva B.S."/>
            <person name="Fistarol G.O."/>
            <person name="Salomon P.S."/>
            <person name="Sawabe T."/>
            <person name="Mino S."/>
            <person name="Hosokawa M."/>
            <person name="Miyashita H."/>
            <person name="Maruyama F."/>
            <person name="van Verk M.C."/>
            <person name="Dutilh B.E."/>
            <person name="Thompson C.C."/>
            <person name="Thompson F.L."/>
        </authorList>
    </citation>
    <scope>NUCLEOTIDE SEQUENCE [LARGE SCALE GENOMIC DNA]</scope>
    <source>
        <strain evidence="1 2">CCMR0082</strain>
    </source>
</reference>
<comment type="caution">
    <text evidence="1">The sequence shown here is derived from an EMBL/GenBank/DDBJ whole genome shotgun (WGS) entry which is preliminary data.</text>
</comment>
<protein>
    <submittedName>
        <fullName evidence="1">Nucleotidyltransferase domain-containing protein</fullName>
    </submittedName>
</protein>
<accession>A0A6M0S330</accession>
<proteinExistence type="predicted"/>
<keyword evidence="1" id="KW-0808">Transferase</keyword>
<name>A0A6M0S330_9CYAN</name>
<dbReference type="GO" id="GO:0016740">
    <property type="term" value="F:transferase activity"/>
    <property type="evidence" value="ECO:0007669"/>
    <property type="project" value="UniProtKB-KW"/>
</dbReference>
<dbReference type="EMBL" id="QZCE01000002">
    <property type="protein sequence ID" value="NEZ62904.1"/>
    <property type="molecule type" value="Genomic_DNA"/>
</dbReference>
<evidence type="ECO:0000313" key="2">
    <source>
        <dbReference type="Proteomes" id="UP000473574"/>
    </source>
</evidence>
<dbReference type="InterPro" id="IPR024700">
    <property type="entry name" value="UCP020217"/>
</dbReference>
<sequence>MAKTALELTPEEWKQYTVPKRQVSAEVIARWEKAWELIPELTALLRNRFGATQVKVFGSAIKADYFSLDSDIDLVAWGIPSGQYYDAFLAVMDYSEEFKVDLVNPGTCRPWILESIDEEGIEI</sequence>
<dbReference type="PIRSF" id="PIRSF020217">
    <property type="entry name" value="UCP020217"/>
    <property type="match status" value="1"/>
</dbReference>
<dbReference type="AlphaFoldDB" id="A0A6M0S330"/>
<gene>
    <name evidence="1" type="ORF">D0962_08930</name>
</gene>